<evidence type="ECO:0000259" key="1">
    <source>
        <dbReference type="Pfam" id="PF13472"/>
    </source>
</evidence>
<dbReference type="KEGG" id="fgl:EM308_11080"/>
<reference evidence="2 3" key="1">
    <citation type="submission" date="2016-10" db="EMBL/GenBank/DDBJ databases">
        <title>Flavobacterium gilvum sp. nov., isolated from stream water.</title>
        <authorList>
            <person name="Shin S.-K."/>
            <person name="Cho Y.-J."/>
            <person name="Yi H."/>
        </authorList>
    </citation>
    <scope>NUCLEOTIDE SEQUENCE [LARGE SCALE GENOMIC DNA]</scope>
    <source>
        <strain evidence="2 3">EM1308</strain>
    </source>
</reference>
<name>A0AAC9I8E8_9FLAO</name>
<dbReference type="PANTHER" id="PTHR30383:SF5">
    <property type="entry name" value="SGNH HYDROLASE-TYPE ESTERASE DOMAIN-CONTAINING PROTEIN"/>
    <property type="match status" value="1"/>
</dbReference>
<dbReference type="AlphaFoldDB" id="A0AAC9I8E8"/>
<evidence type="ECO:0000313" key="3">
    <source>
        <dbReference type="Proteomes" id="UP000175968"/>
    </source>
</evidence>
<dbReference type="InterPro" id="IPR051532">
    <property type="entry name" value="Ester_Hydrolysis_Enzymes"/>
</dbReference>
<dbReference type="Proteomes" id="UP000175968">
    <property type="component" value="Chromosome"/>
</dbReference>
<feature type="domain" description="SGNH hydrolase-type esterase" evidence="1">
    <location>
        <begin position="55"/>
        <end position="228"/>
    </location>
</feature>
<gene>
    <name evidence="2" type="ORF">EM308_11080</name>
</gene>
<proteinExistence type="predicted"/>
<dbReference type="InterPro" id="IPR013830">
    <property type="entry name" value="SGNH_hydro"/>
</dbReference>
<dbReference type="EMBL" id="CP017479">
    <property type="protein sequence ID" value="AOW10007.1"/>
    <property type="molecule type" value="Genomic_DNA"/>
</dbReference>
<dbReference type="Gene3D" id="3.40.50.1110">
    <property type="entry name" value="SGNH hydrolase"/>
    <property type="match status" value="1"/>
</dbReference>
<dbReference type="SUPFAM" id="SSF52266">
    <property type="entry name" value="SGNH hydrolase"/>
    <property type="match status" value="1"/>
</dbReference>
<dbReference type="InterPro" id="IPR036514">
    <property type="entry name" value="SGNH_hydro_sf"/>
</dbReference>
<evidence type="ECO:0000313" key="2">
    <source>
        <dbReference type="EMBL" id="AOW10007.1"/>
    </source>
</evidence>
<dbReference type="CDD" id="cd00229">
    <property type="entry name" value="SGNH_hydrolase"/>
    <property type="match status" value="1"/>
</dbReference>
<dbReference type="Pfam" id="PF13472">
    <property type="entry name" value="Lipase_GDSL_2"/>
    <property type="match status" value="1"/>
</dbReference>
<dbReference type="RefSeq" id="WP_035634674.1">
    <property type="nucleotide sequence ID" value="NZ_CP017479.1"/>
</dbReference>
<accession>A0AAC9I8E8</accession>
<organism evidence="2 3">
    <name type="scientific">Flavobacterium gilvum</name>
    <dbReference type="NCBI Taxonomy" id="1492737"/>
    <lineage>
        <taxon>Bacteria</taxon>
        <taxon>Pseudomonadati</taxon>
        <taxon>Bacteroidota</taxon>
        <taxon>Flavobacteriia</taxon>
        <taxon>Flavobacteriales</taxon>
        <taxon>Flavobacteriaceae</taxon>
        <taxon>Flavobacterium</taxon>
    </lineage>
</organism>
<sequence>MRIPFLLTLLFLLTASNYDKSDSESISDESNYLSDAKKELIKEWPNNRTINLVFHGHSVPAGYFKTPNVNTFDSYPFQVLKRLKEKYPFAVINIIITSIGGETSVGGQKRFETEVLNHQPDILFIDYALNDRKVGLEDSRKAWEKMITRAKQKGIKIILLTPSPDLKVNLSENGNELEQHSNQITALAKKYNIGLADSYSRFKKIKADCECLDDYMSQSNHPNALGHSIIAEEIIKWF</sequence>
<dbReference type="PANTHER" id="PTHR30383">
    <property type="entry name" value="THIOESTERASE 1/PROTEASE 1/LYSOPHOSPHOLIPASE L1"/>
    <property type="match status" value="1"/>
</dbReference>
<keyword evidence="3" id="KW-1185">Reference proteome</keyword>
<dbReference type="GO" id="GO:0004622">
    <property type="term" value="F:phosphatidylcholine lysophospholipase activity"/>
    <property type="evidence" value="ECO:0007669"/>
    <property type="project" value="TreeGrafter"/>
</dbReference>
<protein>
    <submittedName>
        <fullName evidence="2">Lipase</fullName>
    </submittedName>
</protein>